<feature type="compositionally biased region" description="Low complexity" evidence="1">
    <location>
        <begin position="651"/>
        <end position="674"/>
    </location>
</feature>
<proteinExistence type="predicted"/>
<dbReference type="Proteomes" id="UP001150238">
    <property type="component" value="Unassembled WGS sequence"/>
</dbReference>
<name>A0A9W9DHG7_9AGAR</name>
<feature type="region of interest" description="Disordered" evidence="1">
    <location>
        <begin position="384"/>
        <end position="444"/>
    </location>
</feature>
<sequence length="1136" mass="124103">MSNGDTSSSGLLQLYTTDVSNNVQARIFSGPVDPPEKPIAASETNNYLSPSPPSPSRRSPRLLKGPEPDYTDPNGGSVGAIVNQDEELLGLSRPLTPENEAIVQNEPSSVLASRIMRAHDNPSPPPQSPEIFNHINLPTLSLPFPLVSTSEDTSDSSTPASPPSIFTPLPVPELTGDVSGTLISFETSTFLSNTVETPTRLRRPNNILHQSLTSDITTIAQPDTSLFHDTDLAPTDTMDEQSVADALVLSVDEVETINPESTSNDTQDSLEESSHKLLRRSTRPRRSTARYSIRPETFEFDASDTDDPGPSDETKRDDSETKISSPRRKTITLVPNQVEMPEPLLFSEQPRSRSPIRKSALKNMRELGSLSPSSSTILKSLFPPAISPLGEPPETEPTSTQPPSEQILTSARPTPPIRFSSPVRKASPKKFQLQPADLDNPNRTPARRIPIEAAVANGQVSVQKAARLMANGRTTTSSRPVFNIPSIDSPVRRVLLHDANPINSPTKHLLGSPMRSRSVEPNPIEPMRLNLKKRSESVEPATSKSQGKVSSRASPFSRSNPAERVPLPSKANLFLHPTIPEEGQSTNLYEKSKRPTAHIGPASVERSHLRQPTSKIPRIGLKPYARPPVASTSKSQEKPMTMRMVDTSKLQLQPSSNKPKPSSTTLSRSHTLSHVPISPTKQRVPFSNTPFSLKRKRGPEGSSPTKPTPVVLLSRRLAAPSPSPAKKSGVAKLRMVSESDGTLPNRSNAASSGTEGMKSAESTATHDNANNVRPATTLRMVSDSDGTLPDRFIVMPSASEPQAVDEEKTTSSSPPPSLPSTVTTQSMDLPPHVQDEVAPSSDNITDSSDPAEPQSSSPVETVRRTTRSSRNASVATKPVSSSRPPSVRRKNIPTFTDTGPFSGMTALALRTLTDSNTTKNKEYVTVFLKTEVVRREGARPESPGMNVKSISQKEKESKTLERNARADRRAKRDNSVELGTDENEAYEDEECENGWANSPSNRNHTWGPGDEEDFQTPVQPKRLRLDEEVSEEEYEKKRVKWDRGLYQEIYLDEIKPRTTHARITQESIQKGCLAPVAKARPLDTLGNLPNAKSPLKDIVPENIVVKKFVYDNDVVEPVTPAPAPVKTRSKSKKNKP</sequence>
<organism evidence="2 3">
    <name type="scientific">Lentinula lateritia</name>
    <dbReference type="NCBI Taxonomy" id="40482"/>
    <lineage>
        <taxon>Eukaryota</taxon>
        <taxon>Fungi</taxon>
        <taxon>Dikarya</taxon>
        <taxon>Basidiomycota</taxon>
        <taxon>Agaricomycotina</taxon>
        <taxon>Agaricomycetes</taxon>
        <taxon>Agaricomycetidae</taxon>
        <taxon>Agaricales</taxon>
        <taxon>Marasmiineae</taxon>
        <taxon>Omphalotaceae</taxon>
        <taxon>Lentinula</taxon>
    </lineage>
</organism>
<protein>
    <submittedName>
        <fullName evidence="2">Uncharacterized protein</fullName>
    </submittedName>
</protein>
<accession>A0A9W9DHG7</accession>
<feature type="compositionally biased region" description="Basic residues" evidence="1">
    <location>
        <begin position="1127"/>
        <end position="1136"/>
    </location>
</feature>
<feature type="region of interest" description="Disordered" evidence="1">
    <location>
        <begin position="148"/>
        <end position="167"/>
    </location>
</feature>
<feature type="compositionally biased region" description="Basic and acidic residues" evidence="1">
    <location>
        <begin position="951"/>
        <end position="975"/>
    </location>
</feature>
<reference evidence="2" key="1">
    <citation type="submission" date="2022-08" db="EMBL/GenBank/DDBJ databases">
        <authorList>
            <consortium name="DOE Joint Genome Institute"/>
            <person name="Min B."/>
            <person name="Riley R."/>
            <person name="Sierra-Patev S."/>
            <person name="Naranjo-Ortiz M."/>
            <person name="Looney B."/>
            <person name="Konkel Z."/>
            <person name="Slot J.C."/>
            <person name="Sakamoto Y."/>
            <person name="Steenwyk J.L."/>
            <person name="Rokas A."/>
            <person name="Carro J."/>
            <person name="Camarero S."/>
            <person name="Ferreira P."/>
            <person name="Molpeceres G."/>
            <person name="Ruiz-Duenas F.J."/>
            <person name="Serrano A."/>
            <person name="Henrissat B."/>
            <person name="Drula E."/>
            <person name="Hughes K.W."/>
            <person name="Mata J.L."/>
            <person name="Ishikawa N.K."/>
            <person name="Vargas-Isla R."/>
            <person name="Ushijima S."/>
            <person name="Smith C.A."/>
            <person name="Ahrendt S."/>
            <person name="Andreopoulos W."/>
            <person name="He G."/>
            <person name="Labutti K."/>
            <person name="Lipzen A."/>
            <person name="Ng V."/>
            <person name="Sandor L."/>
            <person name="Barry K."/>
            <person name="Martinez A.T."/>
            <person name="Xiao Y."/>
            <person name="Gibbons J.G."/>
            <person name="Terashima K."/>
            <person name="Hibbett D.S."/>
            <person name="Grigoriev I.V."/>
        </authorList>
    </citation>
    <scope>NUCLEOTIDE SEQUENCE</scope>
    <source>
        <strain evidence="2">Sp2 HRB7682 ss15</strain>
    </source>
</reference>
<feature type="region of interest" description="Disordered" evidence="1">
    <location>
        <begin position="1116"/>
        <end position="1136"/>
    </location>
</feature>
<evidence type="ECO:0000313" key="3">
    <source>
        <dbReference type="Proteomes" id="UP001150238"/>
    </source>
</evidence>
<feature type="compositionally biased region" description="Polar residues" evidence="1">
    <location>
        <begin position="540"/>
        <end position="560"/>
    </location>
</feature>
<feature type="compositionally biased region" description="Acidic residues" evidence="1">
    <location>
        <begin position="298"/>
        <end position="310"/>
    </location>
</feature>
<dbReference type="EMBL" id="JANVFS010000035">
    <property type="protein sequence ID" value="KAJ4469453.1"/>
    <property type="molecule type" value="Genomic_DNA"/>
</dbReference>
<feature type="region of interest" description="Disordered" evidence="1">
    <location>
        <begin position="257"/>
        <end position="333"/>
    </location>
</feature>
<feature type="compositionally biased region" description="Polar residues" evidence="1">
    <location>
        <begin position="995"/>
        <end position="1004"/>
    </location>
</feature>
<feature type="compositionally biased region" description="Low complexity" evidence="1">
    <location>
        <begin position="396"/>
        <end position="406"/>
    </location>
</feature>
<dbReference type="AlphaFoldDB" id="A0A9W9DHG7"/>
<feature type="compositionally biased region" description="Polar residues" evidence="1">
    <location>
        <begin position="258"/>
        <end position="267"/>
    </location>
</feature>
<feature type="compositionally biased region" description="Basic and acidic residues" evidence="1">
    <location>
        <begin position="312"/>
        <end position="321"/>
    </location>
</feature>
<feature type="compositionally biased region" description="Polar residues" evidence="1">
    <location>
        <begin position="739"/>
        <end position="774"/>
    </location>
</feature>
<feature type="compositionally biased region" description="Acidic residues" evidence="1">
    <location>
        <begin position="979"/>
        <end position="992"/>
    </location>
</feature>
<gene>
    <name evidence="2" type="ORF">C8J55DRAFT_196391</name>
</gene>
<feature type="region of interest" description="Disordered" evidence="1">
    <location>
        <begin position="936"/>
        <end position="1020"/>
    </location>
</feature>
<reference evidence="2" key="2">
    <citation type="journal article" date="2023" name="Proc. Natl. Acad. Sci. U.S.A.">
        <title>A global phylogenomic analysis of the shiitake genus Lentinula.</title>
        <authorList>
            <person name="Sierra-Patev S."/>
            <person name="Min B."/>
            <person name="Naranjo-Ortiz M."/>
            <person name="Looney B."/>
            <person name="Konkel Z."/>
            <person name="Slot J.C."/>
            <person name="Sakamoto Y."/>
            <person name="Steenwyk J.L."/>
            <person name="Rokas A."/>
            <person name="Carro J."/>
            <person name="Camarero S."/>
            <person name="Ferreira P."/>
            <person name="Molpeceres G."/>
            <person name="Ruiz-Duenas F.J."/>
            <person name="Serrano A."/>
            <person name="Henrissat B."/>
            <person name="Drula E."/>
            <person name="Hughes K.W."/>
            <person name="Mata J.L."/>
            <person name="Ishikawa N.K."/>
            <person name="Vargas-Isla R."/>
            <person name="Ushijima S."/>
            <person name="Smith C.A."/>
            <person name="Donoghue J."/>
            <person name="Ahrendt S."/>
            <person name="Andreopoulos W."/>
            <person name="He G."/>
            <person name="LaButti K."/>
            <person name="Lipzen A."/>
            <person name="Ng V."/>
            <person name="Riley R."/>
            <person name="Sandor L."/>
            <person name="Barry K."/>
            <person name="Martinez A.T."/>
            <person name="Xiao Y."/>
            <person name="Gibbons J.G."/>
            <person name="Terashima K."/>
            <person name="Grigoriev I.V."/>
            <person name="Hibbett D."/>
        </authorList>
    </citation>
    <scope>NUCLEOTIDE SEQUENCE</scope>
    <source>
        <strain evidence="2">Sp2 HRB7682 ss15</strain>
    </source>
</reference>
<feature type="compositionally biased region" description="Low complexity" evidence="1">
    <location>
        <begin position="148"/>
        <end position="159"/>
    </location>
</feature>
<evidence type="ECO:0000313" key="2">
    <source>
        <dbReference type="EMBL" id="KAJ4469453.1"/>
    </source>
</evidence>
<feature type="compositionally biased region" description="Polar residues" evidence="1">
    <location>
        <begin position="679"/>
        <end position="691"/>
    </location>
</feature>
<evidence type="ECO:0000256" key="1">
    <source>
        <dbReference type="SAM" id="MobiDB-lite"/>
    </source>
</evidence>
<feature type="region of interest" description="Disordered" evidence="1">
    <location>
        <begin position="502"/>
        <end position="902"/>
    </location>
</feature>
<feature type="compositionally biased region" description="Low complexity" evidence="1">
    <location>
        <begin position="868"/>
        <end position="885"/>
    </location>
</feature>
<comment type="caution">
    <text evidence="2">The sequence shown here is derived from an EMBL/GenBank/DDBJ whole genome shotgun (WGS) entry which is preliminary data.</text>
</comment>
<feature type="region of interest" description="Disordered" evidence="1">
    <location>
        <begin position="26"/>
        <end position="85"/>
    </location>
</feature>
<feature type="compositionally biased region" description="Basic residues" evidence="1">
    <location>
        <begin position="276"/>
        <end position="288"/>
    </location>
</feature>